<name>A0ABS9U3C0_9MICC</name>
<keyword evidence="4" id="KW-1185">Reference proteome</keyword>
<dbReference type="Pfam" id="PF08751">
    <property type="entry name" value="TrwC"/>
    <property type="match status" value="1"/>
</dbReference>
<sequence>MRLMSAGEGYRYLLRTVAAGDGTRPLSTPLTRYYSAEGTPPGRWLGSGIADLGDGRLREGDTVSEVQLQLLIGMGRDPVSGDPLGRAYPAYATRAERIQKRTQALGPGLSDGEREAAVAHIAAEEEAALSRRAVAGYDFTFSIPKSASVLWAVADAGTQERIAGAHHAAVADVVAYMEREVAATRAGATDRNGAVAQVDVAGLIATAYDHFDSRAGDPHLHTHVVISNKARTVLDGRWRSLDSRPMHAATVALSELHEAVFADYLTRALGAGWEARDRGRDRNPAWAIAAVPEQLVAEFSQRSRHIDQEKDRLIAQYVARHGRQPSDTTVIKLRAQATLATRPEKEVRSLADLTAQWRQRASRFLGSDATSWARTLTENGEPLMLRADDVPLEAIASLGASVVEAVGEKRSTWRRWNLTAEAARQTMGYRFATTEDREAVVGLVVDAAEAASLRLTPPELATSPAVFQRSDGTSVFRPKHSAVFSSEVLLAAEDRLLERARATTGPTASLTTVEKVTARPGREGRVLAGDQAAALARVAVCGRIVDVLVGPAGAGKTTAMSALRRAWEAEHGAGSVVGLAPSAVAAQVLADDLGIQTENTAKWWDTHERTGQSFRRGQLVILDEASLAGTLSLDRITNLAAEAGAKVLLVGDHTQLQSVDAGGAFGMLVHDRDDAPELADVHRFTNAWEKAASLGLRRGRTEAIDTYIEHGRVLEGETEAMIDAAYTAWRVDLLAGMATVLVADSNEAVTALNERARTELILDGTVHGPREVELHDGTRAAAGDAVITRRNDRRLRDGRCWVRNGDRWTVTEVREDGSLALRRAGRKRGGAVVLPAAYAAEHVDLGYAVTSYRAQGITVDTSHLLVDASMTRENLYVAMTRGRENNRAYVATDWSDAAHEGPHPGDNTEATARSVLHAVLQHVGAEPSAHQTIAAEQDQWGSIAQLAAEYETIAAAAQHNRWENLIRSSGLTEEQADAAIASGAFGAFAAELRRAEANHHDVEALLPRLVAAHGFTDADDIAAVLHHRLARATARPVGSGRTRNAPRLIAGLIPEALGPMTAEMHQALTERRDLIEARADALLNSALAENASWTMVLGTPPKDAKTVATWRRLARTVAAYRDRYGIKDNVTLGAPAANEAQKIDAGRAQTALGRARSLASTERQDRERMRRTGTARVGPSL</sequence>
<reference evidence="3 4" key="1">
    <citation type="submission" date="2022-03" db="EMBL/GenBank/DDBJ databases">
        <title>Sinomonas sp. isolated from a soil.</title>
        <authorList>
            <person name="Han J."/>
            <person name="Kim D.-U."/>
        </authorList>
    </citation>
    <scope>NUCLEOTIDE SEQUENCE [LARGE SCALE GENOMIC DNA]</scope>
    <source>
        <strain evidence="3 4">5-5</strain>
    </source>
</reference>
<evidence type="ECO:0000313" key="3">
    <source>
        <dbReference type="EMBL" id="MCH6471158.1"/>
    </source>
</evidence>
<dbReference type="SUPFAM" id="SSF55464">
    <property type="entry name" value="Origin of replication-binding domain, RBD-like"/>
    <property type="match status" value="1"/>
</dbReference>
<dbReference type="RefSeq" id="WP_241056462.1">
    <property type="nucleotide sequence ID" value="NZ_JAKZBV010000001.1"/>
</dbReference>
<dbReference type="Gene3D" id="3.40.50.300">
    <property type="entry name" value="P-loop containing nucleotide triphosphate hydrolases"/>
    <property type="match status" value="2"/>
</dbReference>
<organism evidence="3 4">
    <name type="scientific">Sinomonas terrae</name>
    <dbReference type="NCBI Taxonomy" id="2908838"/>
    <lineage>
        <taxon>Bacteria</taxon>
        <taxon>Bacillati</taxon>
        <taxon>Actinomycetota</taxon>
        <taxon>Actinomycetes</taxon>
        <taxon>Micrococcales</taxon>
        <taxon>Micrococcaceae</taxon>
        <taxon>Sinomonas</taxon>
    </lineage>
</organism>
<dbReference type="InterPro" id="IPR027417">
    <property type="entry name" value="P-loop_NTPase"/>
</dbReference>
<dbReference type="NCBIfam" id="NF041492">
    <property type="entry name" value="MobF"/>
    <property type="match status" value="1"/>
</dbReference>
<accession>A0ABS9U3C0</accession>
<dbReference type="Gene3D" id="2.30.30.940">
    <property type="match status" value="1"/>
</dbReference>
<feature type="domain" description="TrwC relaxase" evidence="2">
    <location>
        <begin position="6"/>
        <end position="363"/>
    </location>
</feature>
<dbReference type="SUPFAM" id="SSF52540">
    <property type="entry name" value="P-loop containing nucleoside triphosphate hydrolases"/>
    <property type="match status" value="2"/>
</dbReference>
<evidence type="ECO:0000256" key="1">
    <source>
        <dbReference type="SAM" id="MobiDB-lite"/>
    </source>
</evidence>
<gene>
    <name evidence="3" type="ORF">L0M17_14415</name>
</gene>
<dbReference type="CDD" id="cd18809">
    <property type="entry name" value="SF1_C_RecD"/>
    <property type="match status" value="1"/>
</dbReference>
<dbReference type="EMBL" id="JAKZBV010000001">
    <property type="protein sequence ID" value="MCH6471158.1"/>
    <property type="molecule type" value="Genomic_DNA"/>
</dbReference>
<evidence type="ECO:0000313" key="4">
    <source>
        <dbReference type="Proteomes" id="UP001202922"/>
    </source>
</evidence>
<feature type="region of interest" description="Disordered" evidence="1">
    <location>
        <begin position="1152"/>
        <end position="1181"/>
    </location>
</feature>
<evidence type="ECO:0000259" key="2">
    <source>
        <dbReference type="Pfam" id="PF08751"/>
    </source>
</evidence>
<dbReference type="Pfam" id="PF13604">
    <property type="entry name" value="AAA_30"/>
    <property type="match status" value="1"/>
</dbReference>
<protein>
    <submittedName>
        <fullName evidence="3">Relaxase domain-containing protein</fullName>
    </submittedName>
</protein>
<dbReference type="Proteomes" id="UP001202922">
    <property type="component" value="Unassembled WGS sequence"/>
</dbReference>
<comment type="caution">
    <text evidence="3">The sequence shown here is derived from an EMBL/GenBank/DDBJ whole genome shotgun (WGS) entry which is preliminary data.</text>
</comment>
<dbReference type="InterPro" id="IPR014862">
    <property type="entry name" value="TrwC"/>
</dbReference>
<proteinExistence type="predicted"/>